<evidence type="ECO:0000313" key="2">
    <source>
        <dbReference type="Proteomes" id="UP000017836"/>
    </source>
</evidence>
<reference evidence="2" key="1">
    <citation type="journal article" date="2013" name="Science">
        <title>The Amborella genome and the evolution of flowering plants.</title>
        <authorList>
            <consortium name="Amborella Genome Project"/>
        </authorList>
    </citation>
    <scope>NUCLEOTIDE SEQUENCE [LARGE SCALE GENOMIC DNA]</scope>
</reference>
<dbReference type="AlphaFoldDB" id="W1PYE2"/>
<accession>W1PYE2</accession>
<dbReference type="EMBL" id="KI392591">
    <property type="protein sequence ID" value="ERN12971.1"/>
    <property type="molecule type" value="Genomic_DNA"/>
</dbReference>
<name>W1PYE2_AMBTC</name>
<dbReference type="Proteomes" id="UP000017836">
    <property type="component" value="Unassembled WGS sequence"/>
</dbReference>
<dbReference type="HOGENOM" id="CLU_2691073_0_0_1"/>
<dbReference type="Gramene" id="ERN12971">
    <property type="protein sequence ID" value="ERN12971"/>
    <property type="gene ID" value="AMTR_s00040p00033490"/>
</dbReference>
<evidence type="ECO:0000313" key="1">
    <source>
        <dbReference type="EMBL" id="ERN12971.1"/>
    </source>
</evidence>
<sequence>MESLVMCTCFAPFAGFSFETEGPKQALAIAFCKAQSKPVALRKPLLLVIATRCIFCPDYIKQVLEKDEDEGLTV</sequence>
<proteinExistence type="predicted"/>
<keyword evidence="2" id="KW-1185">Reference proteome</keyword>
<protein>
    <submittedName>
        <fullName evidence="1">Uncharacterized protein</fullName>
    </submittedName>
</protein>
<organism evidence="1 2">
    <name type="scientific">Amborella trichopoda</name>
    <dbReference type="NCBI Taxonomy" id="13333"/>
    <lineage>
        <taxon>Eukaryota</taxon>
        <taxon>Viridiplantae</taxon>
        <taxon>Streptophyta</taxon>
        <taxon>Embryophyta</taxon>
        <taxon>Tracheophyta</taxon>
        <taxon>Spermatophyta</taxon>
        <taxon>Magnoliopsida</taxon>
        <taxon>Amborellales</taxon>
        <taxon>Amborellaceae</taxon>
        <taxon>Amborella</taxon>
    </lineage>
</organism>
<gene>
    <name evidence="1" type="ORF">AMTR_s00040p00033490</name>
</gene>